<evidence type="ECO:0000256" key="5">
    <source>
        <dbReference type="ARBA" id="ARBA00023136"/>
    </source>
</evidence>
<keyword evidence="5 6" id="KW-0472">Membrane</keyword>
<keyword evidence="9" id="KW-1185">Reference proteome</keyword>
<dbReference type="EMBL" id="VLXZ01000001">
    <property type="protein sequence ID" value="TSB48435.1"/>
    <property type="molecule type" value="Genomic_DNA"/>
</dbReference>
<protein>
    <recommendedName>
        <fullName evidence="6">TVP38/TMEM64 family membrane protein</fullName>
    </recommendedName>
</protein>
<keyword evidence="4 6" id="KW-1133">Transmembrane helix</keyword>
<feature type="transmembrane region" description="Helical" evidence="6">
    <location>
        <begin position="150"/>
        <end position="174"/>
    </location>
</feature>
<evidence type="ECO:0000256" key="4">
    <source>
        <dbReference type="ARBA" id="ARBA00022989"/>
    </source>
</evidence>
<comment type="similarity">
    <text evidence="6">Belongs to the TVP38/TMEM64 family.</text>
</comment>
<keyword evidence="3 6" id="KW-0812">Transmembrane</keyword>
<accession>A0A554A426</accession>
<feature type="domain" description="VTT" evidence="7">
    <location>
        <begin position="54"/>
        <end position="171"/>
    </location>
</feature>
<proteinExistence type="inferred from homology"/>
<evidence type="ECO:0000256" key="2">
    <source>
        <dbReference type="ARBA" id="ARBA00022475"/>
    </source>
</evidence>
<evidence type="ECO:0000256" key="6">
    <source>
        <dbReference type="RuleBase" id="RU366058"/>
    </source>
</evidence>
<evidence type="ECO:0000256" key="1">
    <source>
        <dbReference type="ARBA" id="ARBA00004651"/>
    </source>
</evidence>
<name>A0A554A426_9BACI</name>
<organism evidence="8 9">
    <name type="scientific">Alkalicoccobacillus porphyridii</name>
    <dbReference type="NCBI Taxonomy" id="2597270"/>
    <lineage>
        <taxon>Bacteria</taxon>
        <taxon>Bacillati</taxon>
        <taxon>Bacillota</taxon>
        <taxon>Bacilli</taxon>
        <taxon>Bacillales</taxon>
        <taxon>Bacillaceae</taxon>
        <taxon>Alkalicoccobacillus</taxon>
    </lineage>
</organism>
<dbReference type="PANTHER" id="PTHR12677">
    <property type="entry name" value="GOLGI APPARATUS MEMBRANE PROTEIN TVP38-RELATED"/>
    <property type="match status" value="1"/>
</dbReference>
<gene>
    <name evidence="8" type="ORF">FN960_02450</name>
</gene>
<dbReference type="OrthoDB" id="2381682at2"/>
<dbReference type="Proteomes" id="UP000318521">
    <property type="component" value="Unassembled WGS sequence"/>
</dbReference>
<dbReference type="GO" id="GO:0005886">
    <property type="term" value="C:plasma membrane"/>
    <property type="evidence" value="ECO:0007669"/>
    <property type="project" value="UniProtKB-SubCell"/>
</dbReference>
<feature type="transmembrane region" description="Helical" evidence="6">
    <location>
        <begin position="73"/>
        <end position="94"/>
    </location>
</feature>
<dbReference type="InterPro" id="IPR015414">
    <property type="entry name" value="TMEM64"/>
</dbReference>
<dbReference type="AlphaFoldDB" id="A0A554A426"/>
<dbReference type="InterPro" id="IPR032816">
    <property type="entry name" value="VTT_dom"/>
</dbReference>
<reference evidence="8 9" key="1">
    <citation type="submission" date="2019-07" db="EMBL/GenBank/DDBJ databases">
        <authorList>
            <person name="Park Y.J."/>
            <person name="Jeong S.E."/>
            <person name="Jung H.S."/>
        </authorList>
    </citation>
    <scope>NUCLEOTIDE SEQUENCE [LARGE SCALE GENOMIC DNA]</scope>
    <source>
        <strain evidence="9">P16(2019)</strain>
    </source>
</reference>
<evidence type="ECO:0000313" key="9">
    <source>
        <dbReference type="Proteomes" id="UP000318521"/>
    </source>
</evidence>
<feature type="transmembrane region" description="Helical" evidence="6">
    <location>
        <begin position="119"/>
        <end position="143"/>
    </location>
</feature>
<sequence length="210" mass="23793">MKRKLFILLLFLTIGIFVYIYRLDLITWIQWYGEQSIILTTIAATLFALFPVIPFPIIGGILGVMYGPAIGSLVTWIGSSVASIIMFIAIRFGFQDWGRRVISRYKSLDRITALFERNAFMTIFISRMVPVIPSIVANSYFALSRVSLGVYSLASTIGKIPSMILFATVGSTLMNNPGDLFMVAIYYLGFLLVVYSIYRMWSRRHHRGTT</sequence>
<evidence type="ECO:0000256" key="3">
    <source>
        <dbReference type="ARBA" id="ARBA00022692"/>
    </source>
</evidence>
<comment type="caution">
    <text evidence="8">The sequence shown here is derived from an EMBL/GenBank/DDBJ whole genome shotgun (WGS) entry which is preliminary data.</text>
</comment>
<comment type="subcellular location">
    <subcellularLocation>
        <location evidence="1 6">Cell membrane</location>
        <topology evidence="1 6">Multi-pass membrane protein</topology>
    </subcellularLocation>
</comment>
<evidence type="ECO:0000259" key="7">
    <source>
        <dbReference type="Pfam" id="PF09335"/>
    </source>
</evidence>
<dbReference type="PANTHER" id="PTHR12677:SF59">
    <property type="entry name" value="GOLGI APPARATUS MEMBRANE PROTEIN TVP38-RELATED"/>
    <property type="match status" value="1"/>
</dbReference>
<feature type="transmembrane region" description="Helical" evidence="6">
    <location>
        <begin position="180"/>
        <end position="198"/>
    </location>
</feature>
<dbReference type="Pfam" id="PF09335">
    <property type="entry name" value="VTT_dom"/>
    <property type="match status" value="1"/>
</dbReference>
<feature type="transmembrane region" description="Helical" evidence="6">
    <location>
        <begin position="38"/>
        <end position="66"/>
    </location>
</feature>
<evidence type="ECO:0000313" key="8">
    <source>
        <dbReference type="EMBL" id="TSB48435.1"/>
    </source>
</evidence>
<keyword evidence="2 6" id="KW-1003">Cell membrane</keyword>